<dbReference type="Gene3D" id="3.40.50.150">
    <property type="entry name" value="Vaccinia Virus protein VP39"/>
    <property type="match status" value="1"/>
</dbReference>
<evidence type="ECO:0000313" key="4">
    <source>
        <dbReference type="Proteomes" id="UP001596501"/>
    </source>
</evidence>
<dbReference type="Proteomes" id="UP001596501">
    <property type="component" value="Unassembled WGS sequence"/>
</dbReference>
<comment type="caution">
    <text evidence="3">The sequence shown here is derived from an EMBL/GenBank/DDBJ whole genome shotgun (WGS) entry which is preliminary data.</text>
</comment>
<dbReference type="InterPro" id="IPR029063">
    <property type="entry name" value="SAM-dependent_MTases_sf"/>
</dbReference>
<dbReference type="EMBL" id="JBHTCA010000004">
    <property type="protein sequence ID" value="MFC7408594.1"/>
    <property type="molecule type" value="Genomic_DNA"/>
</dbReference>
<sequence>MTSAPPRSRLPDSPWLHEEVGRRMAERLPWIKLQPHSWLNWAPLVGGEQSHAALLKTYPEARACLDGPGAAEALARWAPARGWNPFRRGPKLQQAQPGDTVDMVWANMSLHAESEPAARLADWFARLNIDGFLMFTCLGPDSLRELRAVHQRRGWPEPSLPFVDMHDWGDRLVGAGFAEPVMDMERIVLTYSDGAALIDELRGLGRNQHPQRFGSLRSRAWGQRYREALAQELPRSEDGRLQLTFEVVYGHAFKPRPRVKPGEASAISLDDMRAMLRAPRAGG</sequence>
<evidence type="ECO:0000256" key="2">
    <source>
        <dbReference type="ARBA" id="ARBA00022679"/>
    </source>
</evidence>
<dbReference type="PANTHER" id="PTHR13090">
    <property type="entry name" value="ARGININE-HYDROXYLASE NDUFAF5, MITOCHONDRIAL"/>
    <property type="match status" value="1"/>
</dbReference>
<protein>
    <submittedName>
        <fullName evidence="3">Biotin synthase</fullName>
    </submittedName>
</protein>
<reference evidence="4" key="1">
    <citation type="journal article" date="2019" name="Int. J. Syst. Evol. Microbiol.">
        <title>The Global Catalogue of Microorganisms (GCM) 10K type strain sequencing project: providing services to taxonomists for standard genome sequencing and annotation.</title>
        <authorList>
            <consortium name="The Broad Institute Genomics Platform"/>
            <consortium name="The Broad Institute Genome Sequencing Center for Infectious Disease"/>
            <person name="Wu L."/>
            <person name="Ma J."/>
        </authorList>
    </citation>
    <scope>NUCLEOTIDE SEQUENCE [LARGE SCALE GENOMIC DNA]</scope>
    <source>
        <strain evidence="4">CGMCC 1.12371</strain>
    </source>
</reference>
<keyword evidence="1" id="KW-0489">Methyltransferase</keyword>
<dbReference type="SUPFAM" id="SSF53335">
    <property type="entry name" value="S-adenosyl-L-methionine-dependent methyltransferases"/>
    <property type="match status" value="1"/>
</dbReference>
<organism evidence="3 4">
    <name type="scientific">Hydrogenophaga atypica</name>
    <dbReference type="NCBI Taxonomy" id="249409"/>
    <lineage>
        <taxon>Bacteria</taxon>
        <taxon>Pseudomonadati</taxon>
        <taxon>Pseudomonadota</taxon>
        <taxon>Betaproteobacteria</taxon>
        <taxon>Burkholderiales</taxon>
        <taxon>Comamonadaceae</taxon>
        <taxon>Hydrogenophaga</taxon>
    </lineage>
</organism>
<keyword evidence="4" id="KW-1185">Reference proteome</keyword>
<dbReference type="RefSeq" id="WP_382221133.1">
    <property type="nucleotide sequence ID" value="NZ_JBHTCA010000004.1"/>
</dbReference>
<accession>A0ABW2QGJ3</accession>
<name>A0ABW2QGJ3_9BURK</name>
<evidence type="ECO:0000313" key="3">
    <source>
        <dbReference type="EMBL" id="MFC7408594.1"/>
    </source>
</evidence>
<keyword evidence="2" id="KW-0808">Transferase</keyword>
<evidence type="ECO:0000256" key="1">
    <source>
        <dbReference type="ARBA" id="ARBA00022603"/>
    </source>
</evidence>
<dbReference type="PANTHER" id="PTHR13090:SF1">
    <property type="entry name" value="ARGININE-HYDROXYLASE NDUFAF5, MITOCHONDRIAL"/>
    <property type="match status" value="1"/>
</dbReference>
<dbReference type="InterPro" id="IPR050602">
    <property type="entry name" value="Malonyl-ACP_OMT"/>
</dbReference>
<gene>
    <name evidence="3" type="ORF">ACFQPB_06945</name>
</gene>
<proteinExistence type="predicted"/>